<feature type="binding site" evidence="9">
    <location>
        <position position="190"/>
    </location>
    <ligand>
        <name>alpha-D-glucose 1-phosphate</name>
        <dbReference type="ChEBI" id="CHEBI:58601"/>
    </ligand>
</feature>
<dbReference type="InterPro" id="IPR023049">
    <property type="entry name" value="GlgC_bac"/>
</dbReference>
<dbReference type="EC" id="2.7.7.27" evidence="9"/>
<dbReference type="RefSeq" id="WP_148137623.1">
    <property type="nucleotide sequence ID" value="NZ_CP017634.1"/>
</dbReference>
<feature type="site" description="Could play a key role in the communication between the regulatory and the substrate sites" evidence="9">
    <location>
        <position position="59"/>
    </location>
</feature>
<dbReference type="Pfam" id="PF00483">
    <property type="entry name" value="NTP_transferase"/>
    <property type="match status" value="1"/>
</dbReference>
<dbReference type="SUPFAM" id="SSF53448">
    <property type="entry name" value="Nucleotide-diphospho-sugar transferases"/>
    <property type="match status" value="1"/>
</dbReference>
<gene>
    <name evidence="9" type="primary">glgC</name>
    <name evidence="12" type="ORF">DCMF_28730</name>
</gene>
<evidence type="ECO:0000256" key="7">
    <source>
        <dbReference type="ARBA" id="ARBA00023056"/>
    </source>
</evidence>
<keyword evidence="7 9" id="KW-0320">Glycogen biosynthesis</keyword>
<sequence>MKKEWIALVMAGGQGTRLGFLTKRLAKPAVPFGGKYRIIDFTLSNCSHSGIDTVGVLTQYEPLVLNSYIGSGWNWDLHRTNGGVTVLPPYVKQQGGQWYQGTANAVYQNIEFVDLYNPEYLLVLSGDHVYKMDYSLMLEFHKEKKAAATVAVIQVPWEEAGGFGIMKCQEGGRIVEFEEKPAQPKSDLASMGVYIFNWSFVKQHLQRDNEDAQSAHDFGKNVIPALVKAGEEIFAYRFHGYWKDVGTIESYWQASMDLLVPQPALNLNDPEWRIYSENPNQPAQFIGPTAKVTSSLVNEGCVILGEVDHSVLFPAVTVGPGSVVKDSILMPNVKIGANVRIERAIVDEDTVIADESRIFCHEPECYMCCSATDCVAIPLEEKNKGDWSGARSEESA</sequence>
<evidence type="ECO:0000256" key="9">
    <source>
        <dbReference type="HAMAP-Rule" id="MF_00624"/>
    </source>
</evidence>
<evidence type="ECO:0000256" key="8">
    <source>
        <dbReference type="ARBA" id="ARBA00023277"/>
    </source>
</evidence>
<feature type="domain" description="Glucose-1-phosphate adenylyltransferase/Bifunctional protein GlmU-like C-terminal hexapeptide" evidence="11">
    <location>
        <begin position="288"/>
        <end position="358"/>
    </location>
</feature>
<evidence type="ECO:0000259" key="11">
    <source>
        <dbReference type="Pfam" id="PF24894"/>
    </source>
</evidence>
<feature type="binding site" evidence="9">
    <location>
        <position position="99"/>
    </location>
    <ligand>
        <name>alpha-D-glucose 1-phosphate</name>
        <dbReference type="ChEBI" id="CHEBI:58601"/>
    </ligand>
</feature>
<dbReference type="SUPFAM" id="SSF51161">
    <property type="entry name" value="Trimeric LpxA-like enzymes"/>
    <property type="match status" value="1"/>
</dbReference>
<dbReference type="GO" id="GO:0005524">
    <property type="term" value="F:ATP binding"/>
    <property type="evidence" value="ECO:0007669"/>
    <property type="project" value="UniProtKB-KW"/>
</dbReference>
<evidence type="ECO:0000313" key="13">
    <source>
        <dbReference type="Proteomes" id="UP000323521"/>
    </source>
</evidence>
<dbReference type="PANTHER" id="PTHR43523:SF2">
    <property type="entry name" value="GLUCOSE-1-PHOSPHATE ADENYLYLTRANSFERASE"/>
    <property type="match status" value="1"/>
</dbReference>
<dbReference type="PANTHER" id="PTHR43523">
    <property type="entry name" value="GLUCOSE-1-PHOSPHATE ADENYLYLTRANSFERASE-RELATED"/>
    <property type="match status" value="1"/>
</dbReference>
<keyword evidence="6 9" id="KW-0067">ATP-binding</keyword>
<dbReference type="OrthoDB" id="9801810at2"/>
<evidence type="ECO:0000256" key="2">
    <source>
        <dbReference type="ARBA" id="ARBA00022600"/>
    </source>
</evidence>
<dbReference type="GO" id="GO:0008878">
    <property type="term" value="F:glucose-1-phosphate adenylyltransferase activity"/>
    <property type="evidence" value="ECO:0007669"/>
    <property type="project" value="UniProtKB-UniRule"/>
</dbReference>
<evidence type="ECO:0000256" key="5">
    <source>
        <dbReference type="ARBA" id="ARBA00022741"/>
    </source>
</evidence>
<keyword evidence="8 9" id="KW-0119">Carbohydrate metabolism</keyword>
<dbReference type="CDD" id="cd04651">
    <property type="entry name" value="LbH_G1P_AT_C"/>
    <property type="match status" value="1"/>
</dbReference>
<comment type="function">
    <text evidence="9">Involved in the biosynthesis of ADP-glucose, a building block required for the elongation reactions to produce glycogen. Catalyzes the reaction between ATP and alpha-D-glucose 1-phosphate (G1P) to produce pyrophosphate and ADP-Glc.</text>
</comment>
<feature type="binding site" evidence="9">
    <location>
        <begin position="179"/>
        <end position="180"/>
    </location>
    <ligand>
        <name>alpha-D-glucose 1-phosphate</name>
        <dbReference type="ChEBI" id="CHEBI:58601"/>
    </ligand>
</feature>
<dbReference type="InterPro" id="IPR005835">
    <property type="entry name" value="NTP_transferase_dom"/>
</dbReference>
<dbReference type="HAMAP" id="MF_00624">
    <property type="entry name" value="GlgC"/>
    <property type="match status" value="1"/>
</dbReference>
<name>A0A3G1L097_FORW1</name>
<dbReference type="NCBIfam" id="TIGR02091">
    <property type="entry name" value="glgC"/>
    <property type="match status" value="1"/>
</dbReference>
<dbReference type="Pfam" id="PF24894">
    <property type="entry name" value="Hexapep_GlmU"/>
    <property type="match status" value="1"/>
</dbReference>
<dbReference type="GO" id="GO:0005978">
    <property type="term" value="P:glycogen biosynthetic process"/>
    <property type="evidence" value="ECO:0007669"/>
    <property type="project" value="UniProtKB-UniRule"/>
</dbReference>
<dbReference type="AlphaFoldDB" id="A0A3G1L097"/>
<keyword evidence="3 9" id="KW-0808">Transferase</keyword>
<keyword evidence="13" id="KW-1185">Reference proteome</keyword>
<dbReference type="InterPro" id="IPR011831">
    <property type="entry name" value="ADP-Glc_PPase"/>
</dbReference>
<dbReference type="Proteomes" id="UP000323521">
    <property type="component" value="Chromosome"/>
</dbReference>
<dbReference type="EMBL" id="CP017634">
    <property type="protein sequence ID" value="ATW28212.1"/>
    <property type="molecule type" value="Genomic_DNA"/>
</dbReference>
<dbReference type="InterPro" id="IPR029044">
    <property type="entry name" value="Nucleotide-diphossugar_trans"/>
</dbReference>
<feature type="binding site" evidence="9">
    <location>
        <position position="164"/>
    </location>
    <ligand>
        <name>alpha-D-glucose 1-phosphate</name>
        <dbReference type="ChEBI" id="CHEBI:58601"/>
    </ligand>
</feature>
<feature type="site" description="Could play a key role in the communication between the regulatory and the substrate sites" evidence="9">
    <location>
        <position position="98"/>
    </location>
</feature>
<dbReference type="InterPro" id="IPR005836">
    <property type="entry name" value="ADP_Glu_pyroP_CS"/>
</dbReference>
<evidence type="ECO:0000256" key="6">
    <source>
        <dbReference type="ARBA" id="ARBA00022840"/>
    </source>
</evidence>
<dbReference type="Gene3D" id="2.160.10.10">
    <property type="entry name" value="Hexapeptide repeat proteins"/>
    <property type="match status" value="1"/>
</dbReference>
<keyword evidence="2 9" id="KW-0321">Glycogen metabolism</keyword>
<evidence type="ECO:0000313" key="12">
    <source>
        <dbReference type="EMBL" id="ATW28212.1"/>
    </source>
</evidence>
<reference evidence="12 13" key="1">
    <citation type="submission" date="2016-10" db="EMBL/GenBank/DDBJ databases">
        <title>Complete Genome Sequence of Peptococcaceae strain DCMF.</title>
        <authorList>
            <person name="Edwards R.J."/>
            <person name="Holland S.I."/>
            <person name="Deshpande N.P."/>
            <person name="Wong Y.K."/>
            <person name="Ertan H."/>
            <person name="Manefield M."/>
            <person name="Russell T.L."/>
            <person name="Lee M.J."/>
        </authorList>
    </citation>
    <scope>NUCLEOTIDE SEQUENCE [LARGE SCALE GENOMIC DNA]</scope>
    <source>
        <strain evidence="12 13">DCMF</strain>
    </source>
</reference>
<dbReference type="PROSITE" id="PS00808">
    <property type="entry name" value="ADP_GLC_PYROPHOSPH_1"/>
    <property type="match status" value="1"/>
</dbReference>
<dbReference type="Gene3D" id="3.90.550.10">
    <property type="entry name" value="Spore Coat Polysaccharide Biosynthesis Protein SpsA, Chain A"/>
    <property type="match status" value="1"/>
</dbReference>
<comment type="similarity">
    <text evidence="1 9">Belongs to the bacterial/plant glucose-1-phosphate adenylyltransferase family.</text>
</comment>
<comment type="subunit">
    <text evidence="9">Homotetramer.</text>
</comment>
<comment type="catalytic activity">
    <reaction evidence="9">
        <text>alpha-D-glucose 1-phosphate + ATP + H(+) = ADP-alpha-D-glucose + diphosphate</text>
        <dbReference type="Rhea" id="RHEA:12120"/>
        <dbReference type="ChEBI" id="CHEBI:15378"/>
        <dbReference type="ChEBI" id="CHEBI:30616"/>
        <dbReference type="ChEBI" id="CHEBI:33019"/>
        <dbReference type="ChEBI" id="CHEBI:57498"/>
        <dbReference type="ChEBI" id="CHEBI:58601"/>
        <dbReference type="EC" id="2.7.7.27"/>
    </reaction>
</comment>
<dbReference type="KEGG" id="fwa:DCMF_28730"/>
<evidence type="ECO:0000256" key="1">
    <source>
        <dbReference type="ARBA" id="ARBA00010443"/>
    </source>
</evidence>
<keyword evidence="4 9" id="KW-0548">Nucleotidyltransferase</keyword>
<dbReference type="InterPro" id="IPR056818">
    <property type="entry name" value="GlmU/GlgC-like_hexapep"/>
</dbReference>
<keyword evidence="5 9" id="KW-0547">Nucleotide-binding</keyword>
<dbReference type="UniPathway" id="UPA00164"/>
<dbReference type="PROSITE" id="PS00810">
    <property type="entry name" value="ADP_GLC_PYROPHOSPH_3"/>
    <property type="match status" value="1"/>
</dbReference>
<organism evidence="12 13">
    <name type="scientific">Formimonas warabiya</name>
    <dbReference type="NCBI Taxonomy" id="1761012"/>
    <lineage>
        <taxon>Bacteria</taxon>
        <taxon>Bacillati</taxon>
        <taxon>Bacillota</taxon>
        <taxon>Clostridia</taxon>
        <taxon>Eubacteriales</taxon>
        <taxon>Peptococcaceae</taxon>
        <taxon>Candidatus Formimonas</taxon>
    </lineage>
</organism>
<evidence type="ECO:0000256" key="3">
    <source>
        <dbReference type="ARBA" id="ARBA00022679"/>
    </source>
</evidence>
<accession>A0A3G1L097</accession>
<evidence type="ECO:0000256" key="4">
    <source>
        <dbReference type="ARBA" id="ARBA00022695"/>
    </source>
</evidence>
<dbReference type="PROSITE" id="PS00809">
    <property type="entry name" value="ADP_GLC_PYROPHOSPH_2"/>
    <property type="match status" value="1"/>
</dbReference>
<comment type="pathway">
    <text evidence="9">Glycan biosynthesis; glycogen biosynthesis.</text>
</comment>
<feature type="domain" description="Nucleotidyl transferase" evidence="10">
    <location>
        <begin position="7"/>
        <end position="258"/>
    </location>
</feature>
<dbReference type="InterPro" id="IPR011004">
    <property type="entry name" value="Trimer_LpxA-like_sf"/>
</dbReference>
<protein>
    <recommendedName>
        <fullName evidence="9">Glucose-1-phosphate adenylyltransferase</fullName>
        <ecNumber evidence="9">2.7.7.27</ecNumber>
    </recommendedName>
    <alternativeName>
        <fullName evidence="9">ADP-glucose pyrophosphorylase</fullName>
        <shortName evidence="9">ADPGlc PPase</shortName>
    </alternativeName>
    <alternativeName>
        <fullName evidence="9">ADP-glucose synthase</fullName>
    </alternativeName>
</protein>
<proteinExistence type="inferred from homology"/>
<evidence type="ECO:0000259" key="10">
    <source>
        <dbReference type="Pfam" id="PF00483"/>
    </source>
</evidence>
<dbReference type="CDD" id="cd02508">
    <property type="entry name" value="ADP_Glucose_PP"/>
    <property type="match status" value="1"/>
</dbReference>
<dbReference type="NCBIfam" id="NF003670">
    <property type="entry name" value="PRK05293.1"/>
    <property type="match status" value="1"/>
</dbReference>